<reference evidence="3 4" key="1">
    <citation type="journal article" date="2015" name="Genome Announc.">
        <title>Expanding the biotechnology potential of lactobacilli through comparative genomics of 213 strains and associated genera.</title>
        <authorList>
            <person name="Sun Z."/>
            <person name="Harris H.M."/>
            <person name="McCann A."/>
            <person name="Guo C."/>
            <person name="Argimon S."/>
            <person name="Zhang W."/>
            <person name="Yang X."/>
            <person name="Jeffery I.B."/>
            <person name="Cooney J.C."/>
            <person name="Kagawa T.F."/>
            <person name="Liu W."/>
            <person name="Song Y."/>
            <person name="Salvetti E."/>
            <person name="Wrobel A."/>
            <person name="Rasinkangas P."/>
            <person name="Parkhill J."/>
            <person name="Rea M.C."/>
            <person name="O'Sullivan O."/>
            <person name="Ritari J."/>
            <person name="Douillard F.P."/>
            <person name="Paul Ross R."/>
            <person name="Yang R."/>
            <person name="Briner A.E."/>
            <person name="Felis G.E."/>
            <person name="de Vos W.M."/>
            <person name="Barrangou R."/>
            <person name="Klaenhammer T.R."/>
            <person name="Caufield P.W."/>
            <person name="Cui Y."/>
            <person name="Zhang H."/>
            <person name="O'Toole P.W."/>
        </authorList>
    </citation>
    <scope>NUCLEOTIDE SEQUENCE [LARGE SCALE GENOMIC DNA]</scope>
    <source>
        <strain evidence="3 4">DSM 20452</strain>
    </source>
</reference>
<dbReference type="InterPro" id="IPR011608">
    <property type="entry name" value="PRD"/>
</dbReference>
<dbReference type="InterPro" id="IPR036634">
    <property type="entry name" value="PRD_sf"/>
</dbReference>
<dbReference type="InterPro" id="IPR050661">
    <property type="entry name" value="BglG_antiterminators"/>
</dbReference>
<name>A0A0R2AXU3_9LACO</name>
<dbReference type="Pfam" id="PF03123">
    <property type="entry name" value="CAT_RBD"/>
    <property type="match status" value="1"/>
</dbReference>
<dbReference type="Proteomes" id="UP000051612">
    <property type="component" value="Unassembled WGS sequence"/>
</dbReference>
<gene>
    <name evidence="3" type="ORF">FC48_GL001233</name>
</gene>
<keyword evidence="1" id="KW-0677">Repeat</keyword>
<organism evidence="3 4">
    <name type="scientific">Ligilactobacillus murinus DSM 20452 = NBRC 14221</name>
    <dbReference type="NCBI Taxonomy" id="1423772"/>
    <lineage>
        <taxon>Bacteria</taxon>
        <taxon>Bacillati</taxon>
        <taxon>Bacillota</taxon>
        <taxon>Bacilli</taxon>
        <taxon>Lactobacillales</taxon>
        <taxon>Lactobacillaceae</taxon>
        <taxon>Ligilactobacillus</taxon>
    </lineage>
</organism>
<comment type="caution">
    <text evidence="3">The sequence shown here is derived from an EMBL/GenBank/DDBJ whole genome shotgun (WGS) entry which is preliminary data.</text>
</comment>
<dbReference type="SUPFAM" id="SSF50151">
    <property type="entry name" value="SacY-like RNA-binding domain"/>
    <property type="match status" value="1"/>
</dbReference>
<dbReference type="PANTHER" id="PTHR30185:SF15">
    <property type="entry name" value="CRYPTIC BETA-GLUCOSIDE BGL OPERON ANTITERMINATOR"/>
    <property type="match status" value="1"/>
</dbReference>
<evidence type="ECO:0000313" key="4">
    <source>
        <dbReference type="Proteomes" id="UP000051612"/>
    </source>
</evidence>
<dbReference type="Gene3D" id="2.30.24.10">
    <property type="entry name" value="CAT RNA-binding domain"/>
    <property type="match status" value="1"/>
</dbReference>
<dbReference type="PANTHER" id="PTHR30185">
    <property type="entry name" value="CRYPTIC BETA-GLUCOSIDE BGL OPERON ANTITERMINATOR"/>
    <property type="match status" value="1"/>
</dbReference>
<protein>
    <submittedName>
        <fullName evidence="3">Beta-glucoside operon antiterminator</fullName>
    </submittedName>
</protein>
<dbReference type="PATRIC" id="fig|1423772.3.peg.1322"/>
<dbReference type="Gene3D" id="1.10.1790.10">
    <property type="entry name" value="PRD domain"/>
    <property type="match status" value="2"/>
</dbReference>
<dbReference type="EMBL" id="AYYN01000155">
    <property type="protein sequence ID" value="KRM71840.1"/>
    <property type="molecule type" value="Genomic_DNA"/>
</dbReference>
<feature type="domain" description="PRD" evidence="2">
    <location>
        <begin position="66"/>
        <end position="168"/>
    </location>
</feature>
<dbReference type="PROSITE" id="PS51372">
    <property type="entry name" value="PRD_2"/>
    <property type="match status" value="2"/>
</dbReference>
<dbReference type="RefSeq" id="WP_056959968.1">
    <property type="nucleotide sequence ID" value="NZ_AYYN01000155.1"/>
</dbReference>
<dbReference type="GO" id="GO:0006355">
    <property type="term" value="P:regulation of DNA-templated transcription"/>
    <property type="evidence" value="ECO:0007669"/>
    <property type="project" value="InterPro"/>
</dbReference>
<feature type="domain" description="PRD" evidence="2">
    <location>
        <begin position="169"/>
        <end position="277"/>
    </location>
</feature>
<dbReference type="SUPFAM" id="SSF63520">
    <property type="entry name" value="PTS-regulatory domain, PRD"/>
    <property type="match status" value="2"/>
</dbReference>
<dbReference type="InterPro" id="IPR036650">
    <property type="entry name" value="CAT_RNA-bd_dom_sf"/>
</dbReference>
<accession>A0A0R2AXU3</accession>
<dbReference type="AlphaFoldDB" id="A0A0R2AXU3"/>
<sequence length="277" mass="32125">MFRIIQSLNNNAALVKNEKGEQAVVMGLGITFQKKKGDLVVKEKIENIFALKNAEAKENFLTLLKDIPLDFISVTYTVIDHLVATYHYPVQEYLYVTLTDHIYCAYQAVLKNTYQESRLPDISAEYQLEYQMAKEALQLFRVKLLKDLPADEIGKIALHFINAQGETFDHTREEYDISKQIMAKVEQTLHANGIKRTKTNSNFYDRFMIHLSYFLNYLDRPTKAEASISSLEQHIKSHDPKAYQIGSEIFDVIKELVIVPVNESERFYIILHIQRLL</sequence>
<dbReference type="InterPro" id="IPR004341">
    <property type="entry name" value="CAT_RNA-bd_dom"/>
</dbReference>
<evidence type="ECO:0000256" key="1">
    <source>
        <dbReference type="ARBA" id="ARBA00022737"/>
    </source>
</evidence>
<evidence type="ECO:0000259" key="2">
    <source>
        <dbReference type="PROSITE" id="PS51372"/>
    </source>
</evidence>
<dbReference type="GO" id="GO:0003723">
    <property type="term" value="F:RNA binding"/>
    <property type="evidence" value="ECO:0007669"/>
    <property type="project" value="InterPro"/>
</dbReference>
<dbReference type="SMART" id="SM01061">
    <property type="entry name" value="CAT_RBD"/>
    <property type="match status" value="1"/>
</dbReference>
<dbReference type="Pfam" id="PF00874">
    <property type="entry name" value="PRD"/>
    <property type="match status" value="2"/>
</dbReference>
<proteinExistence type="predicted"/>
<evidence type="ECO:0000313" key="3">
    <source>
        <dbReference type="EMBL" id="KRM71840.1"/>
    </source>
</evidence>